<sequence length="350" mass="39467">MATLRSLAPLDVPCFLHPGLALPRDDHTLQSLIDALWPLTQGPTNDLHNFRAYFAFLEWECRNCISTAHAATTFADLVEILNVVKANIGVPMNSLCQMVRGSSPKFGNITDDRKISASIEMAVRLCFMVNVRNIMMDSSTLRTALPWPDSSSLQTVIQNWQRQVSPTQQTTYPNFPSIPDLERIAGLQVRLTDDLMNHLEVDGHTLYIFHHVSVLRRIRESNPGGLFSPNFIDETLDTINLVLPISSPDCNAWVGRATRNSSVDPNLSVRKALNLGNFFCWGHRLSRLSSIFKQSSPSTVAQFWFDRRDMSKWWGFWLVAITVFLTVLFGLIQSVAGIMQVVVTMRPAHR</sequence>
<dbReference type="Proteomes" id="UP000800200">
    <property type="component" value="Unassembled WGS sequence"/>
</dbReference>
<dbReference type="AlphaFoldDB" id="A0A6A6E8Y5"/>
<accession>A0A6A6E8Y5</accession>
<evidence type="ECO:0000256" key="1">
    <source>
        <dbReference type="SAM" id="Phobius"/>
    </source>
</evidence>
<feature type="transmembrane region" description="Helical" evidence="1">
    <location>
        <begin position="314"/>
        <end position="343"/>
    </location>
</feature>
<protein>
    <submittedName>
        <fullName evidence="2">Uncharacterized protein</fullName>
    </submittedName>
</protein>
<evidence type="ECO:0000313" key="2">
    <source>
        <dbReference type="EMBL" id="KAF2188447.1"/>
    </source>
</evidence>
<gene>
    <name evidence="2" type="ORF">K469DRAFT_703042</name>
</gene>
<name>A0A6A6E8Y5_9PEZI</name>
<evidence type="ECO:0000313" key="3">
    <source>
        <dbReference type="Proteomes" id="UP000800200"/>
    </source>
</evidence>
<reference evidence="2" key="1">
    <citation type="journal article" date="2020" name="Stud. Mycol.">
        <title>101 Dothideomycetes genomes: a test case for predicting lifestyles and emergence of pathogens.</title>
        <authorList>
            <person name="Haridas S."/>
            <person name="Albert R."/>
            <person name="Binder M."/>
            <person name="Bloem J."/>
            <person name="Labutti K."/>
            <person name="Salamov A."/>
            <person name="Andreopoulos B."/>
            <person name="Baker S."/>
            <person name="Barry K."/>
            <person name="Bills G."/>
            <person name="Bluhm B."/>
            <person name="Cannon C."/>
            <person name="Castanera R."/>
            <person name="Culley D."/>
            <person name="Daum C."/>
            <person name="Ezra D."/>
            <person name="Gonzalez J."/>
            <person name="Henrissat B."/>
            <person name="Kuo A."/>
            <person name="Liang C."/>
            <person name="Lipzen A."/>
            <person name="Lutzoni F."/>
            <person name="Magnuson J."/>
            <person name="Mondo S."/>
            <person name="Nolan M."/>
            <person name="Ohm R."/>
            <person name="Pangilinan J."/>
            <person name="Park H.-J."/>
            <person name="Ramirez L."/>
            <person name="Alfaro M."/>
            <person name="Sun H."/>
            <person name="Tritt A."/>
            <person name="Yoshinaga Y."/>
            <person name="Zwiers L.-H."/>
            <person name="Turgeon B."/>
            <person name="Goodwin S."/>
            <person name="Spatafora J."/>
            <person name="Crous P."/>
            <person name="Grigoriev I."/>
        </authorList>
    </citation>
    <scope>NUCLEOTIDE SEQUENCE</scope>
    <source>
        <strain evidence="2">CBS 207.26</strain>
    </source>
</reference>
<proteinExistence type="predicted"/>
<keyword evidence="1" id="KW-1133">Transmembrane helix</keyword>
<keyword evidence="1" id="KW-0472">Membrane</keyword>
<keyword evidence="1" id="KW-0812">Transmembrane</keyword>
<dbReference type="OrthoDB" id="5428890at2759"/>
<organism evidence="2 3">
    <name type="scientific">Zopfia rhizophila CBS 207.26</name>
    <dbReference type="NCBI Taxonomy" id="1314779"/>
    <lineage>
        <taxon>Eukaryota</taxon>
        <taxon>Fungi</taxon>
        <taxon>Dikarya</taxon>
        <taxon>Ascomycota</taxon>
        <taxon>Pezizomycotina</taxon>
        <taxon>Dothideomycetes</taxon>
        <taxon>Dothideomycetes incertae sedis</taxon>
        <taxon>Zopfiaceae</taxon>
        <taxon>Zopfia</taxon>
    </lineage>
</organism>
<keyword evidence="3" id="KW-1185">Reference proteome</keyword>
<dbReference type="EMBL" id="ML994623">
    <property type="protein sequence ID" value="KAF2188447.1"/>
    <property type="molecule type" value="Genomic_DNA"/>
</dbReference>